<keyword evidence="1" id="KW-0472">Membrane</keyword>
<evidence type="ECO:0000259" key="2">
    <source>
        <dbReference type="Pfam" id="PF20237"/>
    </source>
</evidence>
<dbReference type="Proteomes" id="UP000324767">
    <property type="component" value="Unassembled WGS sequence"/>
</dbReference>
<evidence type="ECO:0000256" key="1">
    <source>
        <dbReference type="SAM" id="Phobius"/>
    </source>
</evidence>
<accession>A0A5M8PVV3</accession>
<sequence length="301" mass="33694">MTYTTRLKSVLLSWKNRISDFASNGKTCEVQTVHVEDYHSGYPRFSALIAAHDPFHLCRRFSNLRARLLLLKQDRLSLLEKQLERIDLEETAVLFLGSSRCDSNMKRKSILSDIDTALADYDALVERNQRMLGFEVAKPRDVLSLQNWVNGNACLAREETAYLTRCKDLLCVASSNDSAVTRLEAWVEDNLICFYRGLRENLCHDVSRDSNVYIFSGSLVTRATQALILSLITFLLSAPIIICNSLSSAASRIIVIIIFTIISLSALSELTKARTVEMFLAGATYATVLTVFITSTTTKSG</sequence>
<evidence type="ECO:0000313" key="3">
    <source>
        <dbReference type="EMBL" id="KAA6413164.1"/>
    </source>
</evidence>
<feature type="transmembrane region" description="Helical" evidence="1">
    <location>
        <begin position="278"/>
        <end position="298"/>
    </location>
</feature>
<dbReference type="AlphaFoldDB" id="A0A5M8PVV3"/>
<dbReference type="EMBL" id="VXIT01000004">
    <property type="protein sequence ID" value="KAA6413164.1"/>
    <property type="molecule type" value="Genomic_DNA"/>
</dbReference>
<proteinExistence type="predicted"/>
<protein>
    <recommendedName>
        <fullName evidence="2">DUF6594 domain-containing protein</fullName>
    </recommendedName>
</protein>
<dbReference type="OrthoDB" id="5341582at2759"/>
<feature type="transmembrane region" description="Helical" evidence="1">
    <location>
        <begin position="253"/>
        <end position="271"/>
    </location>
</feature>
<organism evidence="3 4">
    <name type="scientific">Lasallia pustulata</name>
    <dbReference type="NCBI Taxonomy" id="136370"/>
    <lineage>
        <taxon>Eukaryota</taxon>
        <taxon>Fungi</taxon>
        <taxon>Dikarya</taxon>
        <taxon>Ascomycota</taxon>
        <taxon>Pezizomycotina</taxon>
        <taxon>Lecanoromycetes</taxon>
        <taxon>OSLEUM clade</taxon>
        <taxon>Umbilicariomycetidae</taxon>
        <taxon>Umbilicariales</taxon>
        <taxon>Umbilicariaceae</taxon>
        <taxon>Lasallia</taxon>
    </lineage>
</organism>
<dbReference type="InterPro" id="IPR046529">
    <property type="entry name" value="DUF6594"/>
</dbReference>
<reference evidence="3 4" key="1">
    <citation type="submission" date="2019-09" db="EMBL/GenBank/DDBJ databases">
        <title>The hologenome of the rock-dwelling lichen Lasallia pustulata.</title>
        <authorList>
            <person name="Greshake Tzovaras B."/>
            <person name="Segers F."/>
            <person name="Bicker A."/>
            <person name="Dal Grande F."/>
            <person name="Otte J."/>
            <person name="Hankeln T."/>
            <person name="Schmitt I."/>
            <person name="Ebersberger I."/>
        </authorList>
    </citation>
    <scope>NUCLEOTIDE SEQUENCE [LARGE SCALE GENOMIC DNA]</scope>
    <source>
        <strain evidence="3">A1-1</strain>
    </source>
</reference>
<name>A0A5M8PVV3_9LECA</name>
<feature type="transmembrane region" description="Helical" evidence="1">
    <location>
        <begin position="226"/>
        <end position="247"/>
    </location>
</feature>
<feature type="domain" description="DUF6594" evidence="2">
    <location>
        <begin position="42"/>
        <end position="289"/>
    </location>
</feature>
<evidence type="ECO:0000313" key="4">
    <source>
        <dbReference type="Proteomes" id="UP000324767"/>
    </source>
</evidence>
<dbReference type="PANTHER" id="PTHR34502:SF3">
    <property type="entry name" value="DUF6594 DOMAIN-CONTAINING PROTEIN"/>
    <property type="match status" value="1"/>
</dbReference>
<gene>
    <name evidence="3" type="ORF">FRX48_02908</name>
</gene>
<keyword evidence="1" id="KW-0812">Transmembrane</keyword>
<dbReference type="Pfam" id="PF20237">
    <property type="entry name" value="DUF6594"/>
    <property type="match status" value="1"/>
</dbReference>
<keyword evidence="1" id="KW-1133">Transmembrane helix</keyword>
<comment type="caution">
    <text evidence="3">The sequence shown here is derived from an EMBL/GenBank/DDBJ whole genome shotgun (WGS) entry which is preliminary data.</text>
</comment>
<dbReference type="PANTHER" id="PTHR34502">
    <property type="entry name" value="DUF6594 DOMAIN-CONTAINING PROTEIN-RELATED"/>
    <property type="match status" value="1"/>
</dbReference>